<dbReference type="RefSeq" id="WP_100837031.1">
    <property type="nucleotide sequence ID" value="NZ_RJVJ01000001.1"/>
</dbReference>
<reference evidence="1 2" key="1">
    <citation type="submission" date="2018-11" db="EMBL/GenBank/DDBJ databases">
        <title>Sequencing the genomes of 1000 actinobacteria strains.</title>
        <authorList>
            <person name="Klenk H.-P."/>
        </authorList>
    </citation>
    <scope>NUCLEOTIDE SEQUENCE [LARGE SCALE GENOMIC DNA]</scope>
    <source>
        <strain evidence="1 2">DSM 44780</strain>
    </source>
</reference>
<evidence type="ECO:0000313" key="1">
    <source>
        <dbReference type="EMBL" id="ROR42980.1"/>
    </source>
</evidence>
<organism evidence="1 2">
    <name type="scientific">Kitasatospora cineracea</name>
    <dbReference type="NCBI Taxonomy" id="88074"/>
    <lineage>
        <taxon>Bacteria</taxon>
        <taxon>Bacillati</taxon>
        <taxon>Actinomycetota</taxon>
        <taxon>Actinomycetes</taxon>
        <taxon>Kitasatosporales</taxon>
        <taxon>Streptomycetaceae</taxon>
        <taxon>Kitasatospora</taxon>
    </lineage>
</organism>
<name>A0A8G1XAA9_9ACTN</name>
<dbReference type="OrthoDB" id="9860554at2"/>
<comment type="caution">
    <text evidence="1">The sequence shown here is derived from an EMBL/GenBank/DDBJ whole genome shotgun (WGS) entry which is preliminary data.</text>
</comment>
<proteinExistence type="predicted"/>
<gene>
    <name evidence="1" type="ORF">EDD39_1115</name>
</gene>
<protein>
    <submittedName>
        <fullName evidence="1">Uncharacterized protein</fullName>
    </submittedName>
</protein>
<dbReference type="EMBL" id="RJVJ01000001">
    <property type="protein sequence ID" value="ROR42980.1"/>
    <property type="molecule type" value="Genomic_DNA"/>
</dbReference>
<evidence type="ECO:0000313" key="2">
    <source>
        <dbReference type="Proteomes" id="UP000267408"/>
    </source>
</evidence>
<sequence length="142" mass="14818">MTLIEDPDELHEALTHPATGALNALSAGTPWFHLSYTPVGEHTSTLAHQRGVTPHHTPVHDSAGTMVVIGPTADDLHTRAACDTLLGVIGPIANTGTEVAHLSASALSPQVNDARILPGIDERQWELEAAVLALGRSAAPCC</sequence>
<accession>A0A8G1XAA9</accession>
<dbReference type="Proteomes" id="UP000267408">
    <property type="component" value="Unassembled WGS sequence"/>
</dbReference>
<dbReference type="AlphaFoldDB" id="A0A8G1XAA9"/>